<keyword evidence="4" id="KW-1185">Reference proteome</keyword>
<comment type="caution">
    <text evidence="3">The sequence shown here is derived from an EMBL/GenBank/DDBJ whole genome shotgun (WGS) entry which is preliminary data.</text>
</comment>
<gene>
    <name evidence="3" type="ORF">B0H16DRAFT_1571851</name>
</gene>
<feature type="coiled-coil region" evidence="1">
    <location>
        <begin position="318"/>
        <end position="359"/>
    </location>
</feature>
<protein>
    <submittedName>
        <fullName evidence="3">Uncharacterized protein</fullName>
    </submittedName>
</protein>
<sequence>MLSHLHSFLTTSLEALGRLLTFSLQPSPEKSLPHLMSAPECVVPGVFFAGKRWSAFRVVPGSKFHADRSTTLKNCYITRVIHCRYIQHELIMLEVVNGNHQAREPERRYVVVERLKIDRSSRSSAVVLSEELSGKNTGNMDTITIYDNLDNRDRLRNYLGSTVETLHLKQGCFNVLQAATLAAALTEFAGDYSLLRYMCFWYACAFREMVKKIVGEGLLQAVQGPAYSEAGCIGNLRCVSPTADFPVFASLDSTARAETQITSALKQGQKNGPNNERQSLTTQEVGQATQHIRSDGERWRKLMTSWMERLTLSYNTTLQNNEAKITELEAMLADYQNRVAEAEARAADAEAARDEAVTRATEAEAHATYFRSLYQNGTAVDIARHENGQPRAWTPPATV</sequence>
<evidence type="ECO:0000256" key="2">
    <source>
        <dbReference type="SAM" id="MobiDB-lite"/>
    </source>
</evidence>
<feature type="compositionally biased region" description="Polar residues" evidence="2">
    <location>
        <begin position="266"/>
        <end position="291"/>
    </location>
</feature>
<accession>A0AAD7IAJ1</accession>
<dbReference type="EMBL" id="JARKIB010000116">
    <property type="protein sequence ID" value="KAJ7737524.1"/>
    <property type="molecule type" value="Genomic_DNA"/>
</dbReference>
<evidence type="ECO:0000313" key="4">
    <source>
        <dbReference type="Proteomes" id="UP001215598"/>
    </source>
</evidence>
<name>A0AAD7IAJ1_9AGAR</name>
<dbReference type="Proteomes" id="UP001215598">
    <property type="component" value="Unassembled WGS sequence"/>
</dbReference>
<evidence type="ECO:0000256" key="1">
    <source>
        <dbReference type="SAM" id="Coils"/>
    </source>
</evidence>
<organism evidence="3 4">
    <name type="scientific">Mycena metata</name>
    <dbReference type="NCBI Taxonomy" id="1033252"/>
    <lineage>
        <taxon>Eukaryota</taxon>
        <taxon>Fungi</taxon>
        <taxon>Dikarya</taxon>
        <taxon>Basidiomycota</taxon>
        <taxon>Agaricomycotina</taxon>
        <taxon>Agaricomycetes</taxon>
        <taxon>Agaricomycetidae</taxon>
        <taxon>Agaricales</taxon>
        <taxon>Marasmiineae</taxon>
        <taxon>Mycenaceae</taxon>
        <taxon>Mycena</taxon>
    </lineage>
</organism>
<feature type="region of interest" description="Disordered" evidence="2">
    <location>
        <begin position="266"/>
        <end position="293"/>
    </location>
</feature>
<dbReference type="AlphaFoldDB" id="A0AAD7IAJ1"/>
<proteinExistence type="predicted"/>
<evidence type="ECO:0000313" key="3">
    <source>
        <dbReference type="EMBL" id="KAJ7737524.1"/>
    </source>
</evidence>
<reference evidence="3" key="1">
    <citation type="submission" date="2023-03" db="EMBL/GenBank/DDBJ databases">
        <title>Massive genome expansion in bonnet fungi (Mycena s.s.) driven by repeated elements and novel gene families across ecological guilds.</title>
        <authorList>
            <consortium name="Lawrence Berkeley National Laboratory"/>
            <person name="Harder C.B."/>
            <person name="Miyauchi S."/>
            <person name="Viragh M."/>
            <person name="Kuo A."/>
            <person name="Thoen E."/>
            <person name="Andreopoulos B."/>
            <person name="Lu D."/>
            <person name="Skrede I."/>
            <person name="Drula E."/>
            <person name="Henrissat B."/>
            <person name="Morin E."/>
            <person name="Kohler A."/>
            <person name="Barry K."/>
            <person name="LaButti K."/>
            <person name="Morin E."/>
            <person name="Salamov A."/>
            <person name="Lipzen A."/>
            <person name="Mereny Z."/>
            <person name="Hegedus B."/>
            <person name="Baldrian P."/>
            <person name="Stursova M."/>
            <person name="Weitz H."/>
            <person name="Taylor A."/>
            <person name="Grigoriev I.V."/>
            <person name="Nagy L.G."/>
            <person name="Martin F."/>
            <person name="Kauserud H."/>
        </authorList>
    </citation>
    <scope>NUCLEOTIDE SEQUENCE</scope>
    <source>
        <strain evidence="3">CBHHK182m</strain>
    </source>
</reference>
<keyword evidence="1" id="KW-0175">Coiled coil</keyword>